<keyword evidence="6" id="KW-1185">Reference proteome</keyword>
<evidence type="ECO:0000313" key="5">
    <source>
        <dbReference type="EMBL" id="GME67969.1"/>
    </source>
</evidence>
<feature type="compositionally biased region" description="Basic residues" evidence="4">
    <location>
        <begin position="1"/>
        <end position="17"/>
    </location>
</feature>
<proteinExistence type="inferred from homology"/>
<feature type="region of interest" description="Disordered" evidence="4">
    <location>
        <begin position="176"/>
        <end position="204"/>
    </location>
</feature>
<dbReference type="GO" id="GO:0030691">
    <property type="term" value="C:Noc2p-Noc3p complex"/>
    <property type="evidence" value="ECO:0007669"/>
    <property type="project" value="TreeGrafter"/>
</dbReference>
<feature type="compositionally biased region" description="Basic and acidic residues" evidence="4">
    <location>
        <begin position="116"/>
        <end position="125"/>
    </location>
</feature>
<feature type="compositionally biased region" description="Acidic residues" evidence="4">
    <location>
        <begin position="126"/>
        <end position="139"/>
    </location>
</feature>
<feature type="compositionally biased region" description="Acidic residues" evidence="4">
    <location>
        <begin position="179"/>
        <end position="191"/>
    </location>
</feature>
<accession>A0A9W6SW15</accession>
<dbReference type="Proteomes" id="UP001165120">
    <property type="component" value="Unassembled WGS sequence"/>
</dbReference>
<evidence type="ECO:0000256" key="4">
    <source>
        <dbReference type="SAM" id="MobiDB-lite"/>
    </source>
</evidence>
<evidence type="ECO:0000256" key="3">
    <source>
        <dbReference type="ARBA" id="ARBA00023242"/>
    </source>
</evidence>
<dbReference type="EMBL" id="BSXN01000293">
    <property type="protein sequence ID" value="GME67969.1"/>
    <property type="molecule type" value="Genomic_DNA"/>
</dbReference>
<feature type="compositionally biased region" description="Acidic residues" evidence="4">
    <location>
        <begin position="90"/>
        <end position="115"/>
    </location>
</feature>
<evidence type="ECO:0000313" key="6">
    <source>
        <dbReference type="Proteomes" id="UP001165120"/>
    </source>
</evidence>
<feature type="region of interest" description="Disordered" evidence="4">
    <location>
        <begin position="1"/>
        <end position="153"/>
    </location>
</feature>
<feature type="compositionally biased region" description="Basic and acidic residues" evidence="4">
    <location>
        <begin position="140"/>
        <end position="153"/>
    </location>
</feature>
<feature type="compositionally biased region" description="Basic and acidic residues" evidence="4">
    <location>
        <begin position="195"/>
        <end position="204"/>
    </location>
</feature>
<protein>
    <submittedName>
        <fullName evidence="5">Unnamed protein product</fullName>
    </submittedName>
</protein>
<comment type="caution">
    <text evidence="5">The sequence shown here is derived from an EMBL/GenBank/DDBJ whole genome shotgun (WGS) entry which is preliminary data.</text>
</comment>
<name>A0A9W6SW15_CANBO</name>
<dbReference type="PANTHER" id="PTHR12687">
    <property type="entry name" value="NUCLEOLAR COMPLEX 2 AND RAD4-RELATED"/>
    <property type="match status" value="1"/>
</dbReference>
<comment type="subcellular location">
    <subcellularLocation>
        <location evidence="1">Nucleus</location>
    </subcellularLocation>
</comment>
<sequence length="226" mass="25933">MGKVSKSTKKFQAKHLKKTLDQRKKVQSHKQKLGQYKANKGRKPAAETEEEEGDKNEVFEDMDVEDFFDGGFEVPKEKKSKKSKATKEELVEESESESESDSEPEIDSESEDGEAEEGKAKKSQKEDEEDEESDGDEEFESHKQALDDLSKEDPDFYKYLKENDRDLLDFEAVNPLDAISDDDEDDEEDEVAVAKNEEDKDDMKNTIEVTMELAKTWEQNVKSENP</sequence>
<gene>
    <name evidence="5" type="ORF">Cboi02_000130500</name>
</gene>
<organism evidence="5 6">
    <name type="scientific">Candida boidinii</name>
    <name type="common">Yeast</name>
    <dbReference type="NCBI Taxonomy" id="5477"/>
    <lineage>
        <taxon>Eukaryota</taxon>
        <taxon>Fungi</taxon>
        <taxon>Dikarya</taxon>
        <taxon>Ascomycota</taxon>
        <taxon>Saccharomycotina</taxon>
        <taxon>Pichiomycetes</taxon>
        <taxon>Pichiales</taxon>
        <taxon>Pichiaceae</taxon>
        <taxon>Ogataea</taxon>
        <taxon>Ogataea/Candida clade</taxon>
    </lineage>
</organism>
<dbReference type="InterPro" id="IPR005343">
    <property type="entry name" value="Noc2"/>
</dbReference>
<evidence type="ECO:0000256" key="2">
    <source>
        <dbReference type="ARBA" id="ARBA00005907"/>
    </source>
</evidence>
<reference evidence="5" key="1">
    <citation type="submission" date="2023-04" db="EMBL/GenBank/DDBJ databases">
        <title>Candida boidinii NBRC 10035.</title>
        <authorList>
            <person name="Ichikawa N."/>
            <person name="Sato H."/>
            <person name="Tonouchi N."/>
        </authorList>
    </citation>
    <scope>NUCLEOTIDE SEQUENCE</scope>
    <source>
        <strain evidence="5">NBRC 10035</strain>
    </source>
</reference>
<dbReference type="GO" id="GO:0005730">
    <property type="term" value="C:nucleolus"/>
    <property type="evidence" value="ECO:0007669"/>
    <property type="project" value="TreeGrafter"/>
</dbReference>
<dbReference type="PANTHER" id="PTHR12687:SF4">
    <property type="entry name" value="NUCLEOLAR COMPLEX PROTEIN 2 HOMOLOG"/>
    <property type="match status" value="1"/>
</dbReference>
<dbReference type="GO" id="GO:0042273">
    <property type="term" value="P:ribosomal large subunit biogenesis"/>
    <property type="evidence" value="ECO:0007669"/>
    <property type="project" value="TreeGrafter"/>
</dbReference>
<dbReference type="GO" id="GO:0030690">
    <property type="term" value="C:Noc1p-Noc2p complex"/>
    <property type="evidence" value="ECO:0007669"/>
    <property type="project" value="TreeGrafter"/>
</dbReference>
<comment type="similarity">
    <text evidence="2">Belongs to the NOC2 family.</text>
</comment>
<evidence type="ECO:0000256" key="1">
    <source>
        <dbReference type="ARBA" id="ARBA00004123"/>
    </source>
</evidence>
<feature type="compositionally biased region" description="Acidic residues" evidence="4">
    <location>
        <begin position="47"/>
        <end position="68"/>
    </location>
</feature>
<dbReference type="AlphaFoldDB" id="A0A9W6SW15"/>
<keyword evidence="3" id="KW-0539">Nucleus</keyword>
<dbReference type="GO" id="GO:0005654">
    <property type="term" value="C:nucleoplasm"/>
    <property type="evidence" value="ECO:0007669"/>
    <property type="project" value="TreeGrafter"/>
</dbReference>